<name>A0B756_METTP</name>
<accession>A0B756</accession>
<dbReference type="KEGG" id="mtp:Mthe_0740"/>
<gene>
    <name evidence="1" type="ordered locus">Mthe_0740</name>
</gene>
<protein>
    <submittedName>
        <fullName evidence="1">Uncharacterized protein</fullName>
    </submittedName>
</protein>
<evidence type="ECO:0000313" key="1">
    <source>
        <dbReference type="EMBL" id="ABK14530.1"/>
    </source>
</evidence>
<proteinExistence type="predicted"/>
<keyword evidence="2" id="KW-1185">Reference proteome</keyword>
<dbReference type="OrthoDB" id="151632at2157"/>
<sequence>MRIIALTVILFLISLLYVVAVPGWGAQQVGGDFGRAWLQSLEQVEGVEKNRTNATTDGLWSWGSIPKWHTLVGGRLEYMGSGMWFYPAFPTNSTPIIENASLSAKNAPDFASPEMVNDPWMISQVSGRPVLFRSLI</sequence>
<dbReference type="AlphaFoldDB" id="A0B756"/>
<dbReference type="Proteomes" id="UP000000674">
    <property type="component" value="Chromosome"/>
</dbReference>
<organism evidence="1 2">
    <name type="scientific">Methanothrix thermoacetophila (strain DSM 6194 / JCM 14653 / NBRC 101360 / PT)</name>
    <name type="common">Methanosaeta thermophila</name>
    <dbReference type="NCBI Taxonomy" id="349307"/>
    <lineage>
        <taxon>Archaea</taxon>
        <taxon>Methanobacteriati</taxon>
        <taxon>Methanobacteriota</taxon>
        <taxon>Stenosarchaea group</taxon>
        <taxon>Methanomicrobia</taxon>
        <taxon>Methanotrichales</taxon>
        <taxon>Methanotrichaceae</taxon>
        <taxon>Methanothrix</taxon>
    </lineage>
</organism>
<dbReference type="HOGENOM" id="CLU_1912336_0_0_2"/>
<dbReference type="RefSeq" id="WP_011695926.1">
    <property type="nucleotide sequence ID" value="NC_008553.1"/>
</dbReference>
<dbReference type="EMBL" id="CP000477">
    <property type="protein sequence ID" value="ABK14530.1"/>
    <property type="molecule type" value="Genomic_DNA"/>
</dbReference>
<evidence type="ECO:0000313" key="2">
    <source>
        <dbReference type="Proteomes" id="UP000000674"/>
    </source>
</evidence>
<reference evidence="1 2" key="1">
    <citation type="submission" date="2006-10" db="EMBL/GenBank/DDBJ databases">
        <title>Complete sequence of Methanosaeta thermophila PT.</title>
        <authorList>
            <consortium name="US DOE Joint Genome Institute"/>
            <person name="Copeland A."/>
            <person name="Lucas S."/>
            <person name="Lapidus A."/>
            <person name="Barry K."/>
            <person name="Detter J.C."/>
            <person name="Glavina del Rio T."/>
            <person name="Hammon N."/>
            <person name="Israni S."/>
            <person name="Pitluck S."/>
            <person name="Chain P."/>
            <person name="Malfatti S."/>
            <person name="Shin M."/>
            <person name="Vergez L."/>
            <person name="Schmutz J."/>
            <person name="Larimer F."/>
            <person name="Land M."/>
            <person name="Hauser L."/>
            <person name="Kyrpides N."/>
            <person name="Kim E."/>
            <person name="Smith K.S."/>
            <person name="Ingram-Smith C."/>
            <person name="Richardson P."/>
        </authorList>
    </citation>
    <scope>NUCLEOTIDE SEQUENCE [LARGE SCALE GENOMIC DNA]</scope>
    <source>
        <strain evidence="2">DSM 6194 / JCM 14653 / NBRC 101360 / PT</strain>
    </source>
</reference>
<dbReference type="GeneID" id="4462119"/>